<feature type="transmembrane region" description="Helical" evidence="1">
    <location>
        <begin position="110"/>
        <end position="132"/>
    </location>
</feature>
<evidence type="ECO:0000313" key="3">
    <source>
        <dbReference type="Proteomes" id="UP001446871"/>
    </source>
</evidence>
<protein>
    <submittedName>
        <fullName evidence="2">Uncharacterized protein</fullName>
    </submittedName>
</protein>
<comment type="caution">
    <text evidence="2">The sequence shown here is derived from an EMBL/GenBank/DDBJ whole genome shotgun (WGS) entry which is preliminary data.</text>
</comment>
<organism evidence="2 3">
    <name type="scientific">Apiospora saccharicola</name>
    <dbReference type="NCBI Taxonomy" id="335842"/>
    <lineage>
        <taxon>Eukaryota</taxon>
        <taxon>Fungi</taxon>
        <taxon>Dikarya</taxon>
        <taxon>Ascomycota</taxon>
        <taxon>Pezizomycotina</taxon>
        <taxon>Sordariomycetes</taxon>
        <taxon>Xylariomycetidae</taxon>
        <taxon>Amphisphaeriales</taxon>
        <taxon>Apiosporaceae</taxon>
        <taxon>Apiospora</taxon>
    </lineage>
</organism>
<dbReference type="EMBL" id="JAQQWM010000006">
    <property type="protein sequence ID" value="KAK8060777.1"/>
    <property type="molecule type" value="Genomic_DNA"/>
</dbReference>
<feature type="transmembrane region" description="Helical" evidence="1">
    <location>
        <begin position="68"/>
        <end position="89"/>
    </location>
</feature>
<sequence length="145" mass="16327">MGIIAASTKEPNVSSSVRAQRSEVITHLGSAVQVALHFQRILSVVSLSVLVRTYFLASHILLLSKFVGWQALVVSRFVLFKTAVASHIASRAAYNCKSVRRLRKKLEYEFFTFVLGCGNMMFCMMFWPGWWLMGFITLAIWSCVG</sequence>
<keyword evidence="1" id="KW-0812">Transmembrane</keyword>
<name>A0ABR1UPD1_9PEZI</name>
<keyword evidence="1" id="KW-0472">Membrane</keyword>
<proteinExistence type="predicted"/>
<dbReference type="Proteomes" id="UP001446871">
    <property type="component" value="Unassembled WGS sequence"/>
</dbReference>
<feature type="transmembrane region" description="Helical" evidence="1">
    <location>
        <begin position="41"/>
        <end position="62"/>
    </location>
</feature>
<evidence type="ECO:0000313" key="2">
    <source>
        <dbReference type="EMBL" id="KAK8060777.1"/>
    </source>
</evidence>
<evidence type="ECO:0000256" key="1">
    <source>
        <dbReference type="SAM" id="Phobius"/>
    </source>
</evidence>
<keyword evidence="1" id="KW-1133">Transmembrane helix</keyword>
<gene>
    <name evidence="2" type="ORF">PG996_010707</name>
</gene>
<reference evidence="2 3" key="1">
    <citation type="submission" date="2023-01" db="EMBL/GenBank/DDBJ databases">
        <title>Analysis of 21 Apiospora genomes using comparative genomics revels a genus with tremendous synthesis potential of carbohydrate active enzymes and secondary metabolites.</title>
        <authorList>
            <person name="Sorensen T."/>
        </authorList>
    </citation>
    <scope>NUCLEOTIDE SEQUENCE [LARGE SCALE GENOMIC DNA]</scope>
    <source>
        <strain evidence="2 3">CBS 83171</strain>
    </source>
</reference>
<keyword evidence="3" id="KW-1185">Reference proteome</keyword>
<accession>A0ABR1UPD1</accession>